<dbReference type="EMBL" id="JAINUF010000018">
    <property type="protein sequence ID" value="KAJ8337482.1"/>
    <property type="molecule type" value="Genomic_DNA"/>
</dbReference>
<evidence type="ECO:0000313" key="3">
    <source>
        <dbReference type="Proteomes" id="UP001152622"/>
    </source>
</evidence>
<organism evidence="2 3">
    <name type="scientific">Synaphobranchus kaupii</name>
    <name type="common">Kaup's arrowtooth eel</name>
    <dbReference type="NCBI Taxonomy" id="118154"/>
    <lineage>
        <taxon>Eukaryota</taxon>
        <taxon>Metazoa</taxon>
        <taxon>Chordata</taxon>
        <taxon>Craniata</taxon>
        <taxon>Vertebrata</taxon>
        <taxon>Euteleostomi</taxon>
        <taxon>Actinopterygii</taxon>
        <taxon>Neopterygii</taxon>
        <taxon>Teleostei</taxon>
        <taxon>Anguilliformes</taxon>
        <taxon>Synaphobranchidae</taxon>
        <taxon>Synaphobranchus</taxon>
    </lineage>
</organism>
<reference evidence="2" key="1">
    <citation type="journal article" date="2023" name="Science">
        <title>Genome structures resolve the early diversification of teleost fishes.</title>
        <authorList>
            <person name="Parey E."/>
            <person name="Louis A."/>
            <person name="Montfort J."/>
            <person name="Bouchez O."/>
            <person name="Roques C."/>
            <person name="Iampietro C."/>
            <person name="Lluch J."/>
            <person name="Castinel A."/>
            <person name="Donnadieu C."/>
            <person name="Desvignes T."/>
            <person name="Floi Bucao C."/>
            <person name="Jouanno E."/>
            <person name="Wen M."/>
            <person name="Mejri S."/>
            <person name="Dirks R."/>
            <person name="Jansen H."/>
            <person name="Henkel C."/>
            <person name="Chen W.J."/>
            <person name="Zahm M."/>
            <person name="Cabau C."/>
            <person name="Klopp C."/>
            <person name="Thompson A.W."/>
            <person name="Robinson-Rechavi M."/>
            <person name="Braasch I."/>
            <person name="Lecointre G."/>
            <person name="Bobe J."/>
            <person name="Postlethwait J.H."/>
            <person name="Berthelot C."/>
            <person name="Roest Crollius H."/>
            <person name="Guiguen Y."/>
        </authorList>
    </citation>
    <scope>NUCLEOTIDE SEQUENCE</scope>
    <source>
        <strain evidence="2">WJC10195</strain>
    </source>
</reference>
<protein>
    <submittedName>
        <fullName evidence="2">Uncharacterized protein</fullName>
    </submittedName>
</protein>
<feature type="region of interest" description="Disordered" evidence="1">
    <location>
        <begin position="234"/>
        <end position="255"/>
    </location>
</feature>
<sequence length="371" mass="40008">MDCLKPPLSCARVRTEMASTEQRPEQRVTAETFACSLSRAFDDIALRSLLKEPPLEEQATQSATRNTSWVLHRCVSDCAVLSQGPGGGTSCGISESATVAHKQRHTGTRVWFLKGHGTAAVLSRRDEVKPDSWGPVSPFARGSSGPPVSLEHAHRQSVESFNGKCMFLCVWKAEAIRRGAGPLLRAAELYPAGAEECRPQMFAGKRGCVRAEGVTAAPRLLGGAVRWRAVALESGSPLSEPRPRSVQRGNGENKEPDLKLLSALTKLDHLARTELAGILAGGLDRDRPALTRDGRTDALRGVVGPGRGTDAHRGPTGARPKIYLGCKGPGHAGSGRNGVDALRAERRSIERNSFMAPRWPKIIFFHGDIKH</sequence>
<evidence type="ECO:0000256" key="1">
    <source>
        <dbReference type="SAM" id="MobiDB-lite"/>
    </source>
</evidence>
<comment type="caution">
    <text evidence="2">The sequence shown here is derived from an EMBL/GenBank/DDBJ whole genome shotgun (WGS) entry which is preliminary data.</text>
</comment>
<dbReference type="AlphaFoldDB" id="A0A9Q1EET6"/>
<gene>
    <name evidence="2" type="ORF">SKAU_G00364480</name>
</gene>
<name>A0A9Q1EET6_SYNKA</name>
<proteinExistence type="predicted"/>
<feature type="region of interest" description="Disordered" evidence="1">
    <location>
        <begin position="298"/>
        <end position="320"/>
    </location>
</feature>
<keyword evidence="3" id="KW-1185">Reference proteome</keyword>
<evidence type="ECO:0000313" key="2">
    <source>
        <dbReference type="EMBL" id="KAJ8337482.1"/>
    </source>
</evidence>
<accession>A0A9Q1EET6</accession>
<dbReference type="Proteomes" id="UP001152622">
    <property type="component" value="Chromosome 18"/>
</dbReference>